<protein>
    <recommendedName>
        <fullName evidence="3">riboflavin kinase</fullName>
        <ecNumber evidence="3">2.7.1.26</ecNumber>
    </recommendedName>
</protein>
<feature type="repeat" description="PPR" evidence="10">
    <location>
        <begin position="572"/>
        <end position="606"/>
    </location>
</feature>
<feature type="repeat" description="PPR" evidence="10">
    <location>
        <begin position="92"/>
        <end position="126"/>
    </location>
</feature>
<dbReference type="Gene3D" id="2.40.30.30">
    <property type="entry name" value="Riboflavin kinase-like"/>
    <property type="match status" value="1"/>
</dbReference>
<dbReference type="InterPro" id="IPR023465">
    <property type="entry name" value="Riboflavin_kinase_dom_sf"/>
</dbReference>
<keyword evidence="8" id="KW-0547">Nucleotide-binding</keyword>
<dbReference type="SUPFAM" id="SSF48452">
    <property type="entry name" value="TPR-like"/>
    <property type="match status" value="1"/>
</dbReference>
<organism evidence="12 13">
    <name type="scientific">Rhododendron simsii</name>
    <name type="common">Sims's rhododendron</name>
    <dbReference type="NCBI Taxonomy" id="118357"/>
    <lineage>
        <taxon>Eukaryota</taxon>
        <taxon>Viridiplantae</taxon>
        <taxon>Streptophyta</taxon>
        <taxon>Embryophyta</taxon>
        <taxon>Tracheophyta</taxon>
        <taxon>Spermatophyta</taxon>
        <taxon>Magnoliopsida</taxon>
        <taxon>eudicotyledons</taxon>
        <taxon>Gunneridae</taxon>
        <taxon>Pentapetalae</taxon>
        <taxon>asterids</taxon>
        <taxon>Ericales</taxon>
        <taxon>Ericaceae</taxon>
        <taxon>Ericoideae</taxon>
        <taxon>Rhodoreae</taxon>
        <taxon>Rhododendron</taxon>
    </lineage>
</organism>
<evidence type="ECO:0000256" key="6">
    <source>
        <dbReference type="ARBA" id="ARBA00022679"/>
    </source>
</evidence>
<dbReference type="InterPro" id="IPR002885">
    <property type="entry name" value="PPR_rpt"/>
</dbReference>
<dbReference type="FunFam" id="2.40.30.30:FF:000005">
    <property type="entry name" value="Haloacid dehalogenase-like hydrolase domain-containing protein 1A"/>
    <property type="match status" value="1"/>
</dbReference>
<feature type="repeat" description="PPR" evidence="10">
    <location>
        <begin position="537"/>
        <end position="571"/>
    </location>
</feature>
<evidence type="ECO:0000256" key="10">
    <source>
        <dbReference type="PROSITE-ProRule" id="PRU00708"/>
    </source>
</evidence>
<comment type="similarity">
    <text evidence="2">Belongs to the PPR family. P subfamily.</text>
</comment>
<dbReference type="GO" id="GO:0009231">
    <property type="term" value="P:riboflavin biosynthetic process"/>
    <property type="evidence" value="ECO:0007669"/>
    <property type="project" value="InterPro"/>
</dbReference>
<keyword evidence="13" id="KW-1185">Reference proteome</keyword>
<feature type="repeat" description="PPR" evidence="10">
    <location>
        <begin position="851"/>
        <end position="885"/>
    </location>
</feature>
<evidence type="ECO:0000256" key="1">
    <source>
        <dbReference type="ARBA" id="ARBA00005201"/>
    </source>
</evidence>
<dbReference type="EC" id="2.7.1.26" evidence="3"/>
<proteinExistence type="inferred from homology"/>
<dbReference type="GO" id="GO:0005524">
    <property type="term" value="F:ATP binding"/>
    <property type="evidence" value="ECO:0007669"/>
    <property type="project" value="UniProtKB-KW"/>
</dbReference>
<evidence type="ECO:0000256" key="4">
    <source>
        <dbReference type="ARBA" id="ARBA00022630"/>
    </source>
</evidence>
<evidence type="ECO:0000256" key="8">
    <source>
        <dbReference type="ARBA" id="ARBA00022741"/>
    </source>
</evidence>
<gene>
    <name evidence="12" type="ORF">RHSIM_Rhsim07G0187500</name>
</gene>
<dbReference type="Pfam" id="PF01687">
    <property type="entry name" value="Flavokinase"/>
    <property type="match status" value="1"/>
</dbReference>
<keyword evidence="5" id="KW-0288">FMN</keyword>
<dbReference type="PANTHER" id="PTHR47936">
    <property type="entry name" value="PPR_LONG DOMAIN-CONTAINING PROTEIN"/>
    <property type="match status" value="1"/>
</dbReference>
<keyword evidence="9" id="KW-0067">ATP-binding</keyword>
<keyword evidence="6" id="KW-0808">Transferase</keyword>
<dbReference type="GO" id="GO:0008531">
    <property type="term" value="F:riboflavin kinase activity"/>
    <property type="evidence" value="ECO:0007669"/>
    <property type="project" value="UniProtKB-EC"/>
</dbReference>
<feature type="repeat" description="PPR" evidence="10">
    <location>
        <begin position="432"/>
        <end position="466"/>
    </location>
</feature>
<dbReference type="Pfam" id="PF13041">
    <property type="entry name" value="PPR_2"/>
    <property type="match status" value="10"/>
</dbReference>
<keyword evidence="7" id="KW-0677">Repeat</keyword>
<dbReference type="SMART" id="SM00904">
    <property type="entry name" value="Flavokinase"/>
    <property type="match status" value="1"/>
</dbReference>
<dbReference type="PROSITE" id="PS51375">
    <property type="entry name" value="PPR"/>
    <property type="match status" value="17"/>
</dbReference>
<evidence type="ECO:0000259" key="11">
    <source>
        <dbReference type="SMART" id="SM00904"/>
    </source>
</evidence>
<dbReference type="UniPathway" id="UPA00276">
    <property type="reaction ID" value="UER00406"/>
</dbReference>
<feature type="repeat" description="PPR" evidence="10">
    <location>
        <begin position="362"/>
        <end position="396"/>
    </location>
</feature>
<evidence type="ECO:0000313" key="12">
    <source>
        <dbReference type="EMBL" id="KAF7137903.1"/>
    </source>
</evidence>
<comment type="pathway">
    <text evidence="1">Cofactor biosynthesis; FMN biosynthesis; FMN from riboflavin (ATP route): step 1/1.</text>
</comment>
<feature type="repeat" description="PPR" evidence="10">
    <location>
        <begin position="676"/>
        <end position="710"/>
    </location>
</feature>
<feature type="repeat" description="PPR" evidence="10">
    <location>
        <begin position="781"/>
        <end position="815"/>
    </location>
</feature>
<feature type="repeat" description="PPR" evidence="10">
    <location>
        <begin position="816"/>
        <end position="850"/>
    </location>
</feature>
<evidence type="ECO:0000256" key="5">
    <source>
        <dbReference type="ARBA" id="ARBA00022643"/>
    </source>
</evidence>
<dbReference type="Pfam" id="PF12854">
    <property type="entry name" value="PPR_1"/>
    <property type="match status" value="1"/>
</dbReference>
<dbReference type="Gene3D" id="1.25.40.10">
    <property type="entry name" value="Tetratricopeptide repeat domain"/>
    <property type="match status" value="9"/>
</dbReference>
<feature type="repeat" description="PPR" evidence="10">
    <location>
        <begin position="921"/>
        <end position="955"/>
    </location>
</feature>
<dbReference type="Proteomes" id="UP000626092">
    <property type="component" value="Unassembled WGS sequence"/>
</dbReference>
<evidence type="ECO:0000256" key="2">
    <source>
        <dbReference type="ARBA" id="ARBA00007626"/>
    </source>
</evidence>
<dbReference type="Pfam" id="PF01535">
    <property type="entry name" value="PPR"/>
    <property type="match status" value="3"/>
</dbReference>
<name>A0A834GN04_RHOSS</name>
<dbReference type="OrthoDB" id="185373at2759"/>
<feature type="repeat" description="PPR" evidence="10">
    <location>
        <begin position="886"/>
        <end position="920"/>
    </location>
</feature>
<evidence type="ECO:0000256" key="7">
    <source>
        <dbReference type="ARBA" id="ARBA00022737"/>
    </source>
</evidence>
<accession>A0A834GN04</accession>
<dbReference type="SUPFAM" id="SSF82114">
    <property type="entry name" value="Riboflavin kinase-like"/>
    <property type="match status" value="1"/>
</dbReference>
<evidence type="ECO:0000256" key="9">
    <source>
        <dbReference type="ARBA" id="ARBA00022840"/>
    </source>
</evidence>
<feature type="repeat" description="PPR" evidence="10">
    <location>
        <begin position="327"/>
        <end position="361"/>
    </location>
</feature>
<feature type="domain" description="Riboflavin kinase" evidence="11">
    <location>
        <begin position="1228"/>
        <end position="1358"/>
    </location>
</feature>
<sequence length="1383" mass="153568">MKHFIKHLGSNLSSSSHRHSLLSLSLHYLLTPTHSFNSSSSASSQPHQTTRPNFRASLFCSLIHLLLSSGHLSAAVDAFTAMRRTHCLVPPDQSAWNRLLRGFNDVGLVSEVWLVYSDMLSSGFSPNVFTRNIVIHSLCKAGNLNLALELLRTESRKMEIDTFCYNTVIWGFCKLGSAHQGLGLVSEMVKIGVPVDSFTCNILGKGFCQIGMLGYAEMVMDGFVVAGRVCRDLVGFNTLIHGYCEAGEVSAALELMESMQREGIVPDIVSYNTLIDGLCKIGDFVGANIVIDEHLSQRSMDNDGGCLKNDVAEKNDFAVGGSELKQNIITYTSVISGYSKWRRLEEALSLYDDMLKNGLLPDTVTYSSLMNAFCKHGRLAQAEELFKEMERMGVDPNHVSYSILIDSYLKRRNSMGASALQSQMVVRGIALDVVMFTTLMDGLFKVGKPLEAEDMFRSLLNLNLIPSHISYSALIDGRSKLGDMKGVESVLQVMEAQNVHANAIIYSSVIKGYTRKGMLDAAANVMRNMVQKNVRPNVFTYCILIDGYFKAGKPEIANDLYEDMKLRGVEENNFILDVLVNNLKRGGKMDEAQVVFGDMVSKGLSTDRVNYTSLMDGFFKVGKESAALDVAEEMAEKNMEFDAIAYNAFINGLMRLGEYEPQSLFTGMRQSGLAPNLATYNTMINAYCKKGNLGNALILWDDMKNSGLMPNLITCNTMVGGLCQAGEIDKAMDLLNEVMVVGFHPTSTTQRLVLEAVSVSKRADMILDMHERLVHMGLKLDQVAYNTLITILCRLGMTRKAKSVLEEMTGKGISADTITYNAFICGYCKSSHLKSAFATYSQMLTEGVSPNIVTYNILLGRLLANRLIHEASELIDEMKERGFVPNGETYNVLVSAHAKMRNNKEAIKFYCEMVTKGFVPRTSTYNALISCFAAVGKMKQARELMNEMQVRSVPPNSSTYDILISGWCKLSNLSEQDRVLKKSYRAEAKKLFVEMNEKGFIPCETTLKCVSPIVAKPGKKLLNVLLQLIQRFIVRIRGSKMQLRRIPNHLVLDFTLAEFQNKEESISVGAISTSFNGGSHCKRRVRILVVHFKPNVLSNLISYSSVAECTGVALFNGQGIKYSSEELFSCLSIRWFVGFQPIFKVAYRVIEDQSAVAEAPAPVDEYDAVIPPGVMAGEAAVIEAVAFPSHRKDSHLDAAPDEVINSHIDLRPENCDLPPFEDWVKGTLPIKPWYIEGPVIKGFGRGSKMLGIPTANLSTEGYSAVLSEQRSGVYFGWAGLSTRGIYKMVMSVGWNPYFNNAEKTIEPWLLHEFGDDFYGEDLRLAVVGYIRPEANFPSLDGLIEKIHEDRRIAETALEFPMYSKYREDPYLKSSSLPGDIGRL</sequence>
<keyword evidence="4" id="KW-0285">Flavoprotein</keyword>
<dbReference type="PANTHER" id="PTHR47936:SF1">
    <property type="entry name" value="PENTATRICOPEPTIDE REPEAT-CONTAINING PROTEIN GUN1, CHLOROPLASTIC"/>
    <property type="match status" value="1"/>
</dbReference>
<dbReference type="NCBIfam" id="TIGR00756">
    <property type="entry name" value="PPR"/>
    <property type="match status" value="15"/>
</dbReference>
<evidence type="ECO:0000256" key="3">
    <source>
        <dbReference type="ARBA" id="ARBA00012105"/>
    </source>
</evidence>
<evidence type="ECO:0000313" key="13">
    <source>
        <dbReference type="Proteomes" id="UP000626092"/>
    </source>
</evidence>
<feature type="repeat" description="PPR" evidence="10">
    <location>
        <begin position="232"/>
        <end position="266"/>
    </location>
</feature>
<dbReference type="InterPro" id="IPR015865">
    <property type="entry name" value="Riboflavin_kinase_bac/euk"/>
</dbReference>
<reference evidence="12" key="1">
    <citation type="submission" date="2019-11" db="EMBL/GenBank/DDBJ databases">
        <authorList>
            <person name="Liu Y."/>
            <person name="Hou J."/>
            <person name="Li T.-Q."/>
            <person name="Guan C.-H."/>
            <person name="Wu X."/>
            <person name="Wu H.-Z."/>
            <person name="Ling F."/>
            <person name="Zhang R."/>
            <person name="Shi X.-G."/>
            <person name="Ren J.-P."/>
            <person name="Chen E.-F."/>
            <person name="Sun J.-M."/>
        </authorList>
    </citation>
    <scope>NUCLEOTIDE SEQUENCE</scope>
    <source>
        <strain evidence="12">Adult_tree_wgs_1</strain>
        <tissue evidence="12">Leaves</tissue>
    </source>
</reference>
<dbReference type="GO" id="GO:0009398">
    <property type="term" value="P:FMN biosynthetic process"/>
    <property type="evidence" value="ECO:0007669"/>
    <property type="project" value="UniProtKB-UniPathway"/>
</dbReference>
<dbReference type="EMBL" id="WJXA01000007">
    <property type="protein sequence ID" value="KAF7137903.1"/>
    <property type="molecule type" value="Genomic_DNA"/>
</dbReference>
<feature type="repeat" description="PPR" evidence="10">
    <location>
        <begin position="161"/>
        <end position="195"/>
    </location>
</feature>
<feature type="repeat" description="PPR" evidence="10">
    <location>
        <begin position="607"/>
        <end position="641"/>
    </location>
</feature>
<comment type="caution">
    <text evidence="12">The sequence shown here is derived from an EMBL/GenBank/DDBJ whole genome shotgun (WGS) entry which is preliminary data.</text>
</comment>
<feature type="repeat" description="PPR" evidence="10">
    <location>
        <begin position="502"/>
        <end position="536"/>
    </location>
</feature>
<dbReference type="InterPro" id="IPR011990">
    <property type="entry name" value="TPR-like_helical_dom_sf"/>
</dbReference>
<feature type="repeat" description="PPR" evidence="10">
    <location>
        <begin position="711"/>
        <end position="745"/>
    </location>
</feature>